<comment type="caution">
    <text evidence="17">The sequence shown here is derived from an EMBL/GenBank/DDBJ whole genome shotgun (WGS) entry which is preliminary data.</text>
</comment>
<evidence type="ECO:0000256" key="7">
    <source>
        <dbReference type="ARBA" id="ARBA00022692"/>
    </source>
</evidence>
<dbReference type="OrthoDB" id="292747at2759"/>
<keyword evidence="9 14" id="KW-0256">Endoplasmic reticulum</keyword>
<dbReference type="VEuPathDB" id="FungiDB:VP01_1880g1"/>
<dbReference type="SUPFAM" id="SSF82109">
    <property type="entry name" value="MIR domain"/>
    <property type="match status" value="1"/>
</dbReference>
<dbReference type="InterPro" id="IPR027005">
    <property type="entry name" value="PMT-like"/>
</dbReference>
<evidence type="ECO:0000256" key="8">
    <source>
        <dbReference type="ARBA" id="ARBA00022737"/>
    </source>
</evidence>
<keyword evidence="8" id="KW-0677">Repeat</keyword>
<proteinExistence type="inferred from homology"/>
<evidence type="ECO:0000256" key="4">
    <source>
        <dbReference type="ARBA" id="ARBA00012839"/>
    </source>
</evidence>
<keyword evidence="10 14" id="KW-1133">Transmembrane helix</keyword>
<evidence type="ECO:0000256" key="14">
    <source>
        <dbReference type="RuleBase" id="RU367007"/>
    </source>
</evidence>
<dbReference type="Gene3D" id="2.80.10.50">
    <property type="match status" value="1"/>
</dbReference>
<feature type="transmembrane region" description="Helical" evidence="14">
    <location>
        <begin position="450"/>
        <end position="469"/>
    </location>
</feature>
<dbReference type="AlphaFoldDB" id="A0A0L6VD04"/>
<evidence type="ECO:0000256" key="1">
    <source>
        <dbReference type="ARBA" id="ARBA00004477"/>
    </source>
</evidence>
<dbReference type="FunFam" id="2.80.10.50:FF:000012">
    <property type="entry name" value="Protein O-mannosyl-transferase 1"/>
    <property type="match status" value="1"/>
</dbReference>
<feature type="transmembrane region" description="Helical" evidence="14">
    <location>
        <begin position="510"/>
        <end position="531"/>
    </location>
</feature>
<keyword evidence="11 14" id="KW-0472">Membrane</keyword>
<keyword evidence="5 14" id="KW-0328">Glycosyltransferase</keyword>
<comment type="function">
    <text evidence="14">Transfers mannose from Dol-P-mannose to Ser or Thr residues on proteins.</text>
</comment>
<comment type="similarity">
    <text evidence="3 14">Belongs to the glycosyltransferase 39 family.</text>
</comment>
<dbReference type="InterPro" id="IPR036300">
    <property type="entry name" value="MIR_dom_sf"/>
</dbReference>
<comment type="subcellular location">
    <subcellularLocation>
        <location evidence="1 14">Endoplasmic reticulum membrane</location>
        <topology evidence="1 14">Multi-pass membrane protein</topology>
    </subcellularLocation>
</comment>
<evidence type="ECO:0000256" key="3">
    <source>
        <dbReference type="ARBA" id="ARBA00007222"/>
    </source>
</evidence>
<dbReference type="GO" id="GO:0005789">
    <property type="term" value="C:endoplasmic reticulum membrane"/>
    <property type="evidence" value="ECO:0007669"/>
    <property type="project" value="UniProtKB-SubCell"/>
</dbReference>
<comment type="pathway">
    <text evidence="2 14">Protein modification; protein glycosylation.</text>
</comment>
<dbReference type="Pfam" id="PF02815">
    <property type="entry name" value="MIR"/>
    <property type="match status" value="1"/>
</dbReference>
<keyword evidence="7 14" id="KW-0812">Transmembrane</keyword>
<feature type="transmembrane region" description="Helical" evidence="14">
    <location>
        <begin position="30"/>
        <end position="60"/>
    </location>
</feature>
<dbReference type="EMBL" id="LAVV01006704">
    <property type="protein sequence ID" value="KNZ58666.1"/>
    <property type="molecule type" value="Genomic_DNA"/>
</dbReference>
<evidence type="ECO:0000256" key="9">
    <source>
        <dbReference type="ARBA" id="ARBA00022824"/>
    </source>
</evidence>
<gene>
    <name evidence="17" type="ORF">VP01_1880g1</name>
</gene>
<feature type="domain" description="MIR" evidence="16">
    <location>
        <begin position="207"/>
        <end position="263"/>
    </location>
</feature>
<dbReference type="SMART" id="SM00472">
    <property type="entry name" value="MIR"/>
    <property type="match status" value="3"/>
</dbReference>
<dbReference type="Pfam" id="PF16192">
    <property type="entry name" value="PMT_4TMC"/>
    <property type="match status" value="1"/>
</dbReference>
<reference evidence="17 18" key="1">
    <citation type="submission" date="2015-08" db="EMBL/GenBank/DDBJ databases">
        <title>Next Generation Sequencing and Analysis of the Genome of Puccinia sorghi L Schw, the Causal Agent of Maize Common Rust.</title>
        <authorList>
            <person name="Rochi L."/>
            <person name="Burguener G."/>
            <person name="Darino M."/>
            <person name="Turjanski A."/>
            <person name="Kreff E."/>
            <person name="Dieguez M.J."/>
            <person name="Sacco F."/>
        </authorList>
    </citation>
    <scope>NUCLEOTIDE SEQUENCE [LARGE SCALE GENOMIC DNA]</scope>
    <source>
        <strain evidence="17 18">RO10H11247</strain>
    </source>
</reference>
<dbReference type="InterPro" id="IPR016093">
    <property type="entry name" value="MIR_motif"/>
</dbReference>
<comment type="caution">
    <text evidence="14">Lacks conserved residue(s) required for the propagation of feature annotation.</text>
</comment>
<evidence type="ECO:0000256" key="5">
    <source>
        <dbReference type="ARBA" id="ARBA00022676"/>
    </source>
</evidence>
<comment type="catalytic activity">
    <reaction evidence="13 14">
        <text>a di-trans,poly-cis-dolichyl beta-D-mannosyl phosphate + L-seryl-[protein] = 3-O-(alpha-D-mannosyl)-L-seryl-[protein] + a di-trans,poly-cis-dolichyl phosphate + H(+)</text>
        <dbReference type="Rhea" id="RHEA:17377"/>
        <dbReference type="Rhea" id="RHEA-COMP:9863"/>
        <dbReference type="Rhea" id="RHEA-COMP:13546"/>
        <dbReference type="Rhea" id="RHEA-COMP:19498"/>
        <dbReference type="Rhea" id="RHEA-COMP:19501"/>
        <dbReference type="ChEBI" id="CHEBI:15378"/>
        <dbReference type="ChEBI" id="CHEBI:29999"/>
        <dbReference type="ChEBI" id="CHEBI:57683"/>
        <dbReference type="ChEBI" id="CHEBI:58211"/>
        <dbReference type="ChEBI" id="CHEBI:137321"/>
        <dbReference type="EC" id="2.4.1.109"/>
    </reaction>
</comment>
<evidence type="ECO:0000259" key="16">
    <source>
        <dbReference type="PROSITE" id="PS50919"/>
    </source>
</evidence>
<feature type="domain" description="MIR" evidence="16">
    <location>
        <begin position="141"/>
        <end position="195"/>
    </location>
</feature>
<protein>
    <recommendedName>
        <fullName evidence="4 14">Dolichyl-phosphate-mannose--protein mannosyltransferase</fullName>
        <ecNumber evidence="4 14">2.4.1.109</ecNumber>
    </recommendedName>
</protein>
<keyword evidence="6 14" id="KW-0808">Transferase</keyword>
<evidence type="ECO:0000256" key="15">
    <source>
        <dbReference type="SAM" id="MobiDB-lite"/>
    </source>
</evidence>
<feature type="region of interest" description="Disordered" evidence="15">
    <location>
        <begin position="1"/>
        <end position="21"/>
    </location>
</feature>
<organism evidence="17 18">
    <name type="scientific">Puccinia sorghi</name>
    <dbReference type="NCBI Taxonomy" id="27349"/>
    <lineage>
        <taxon>Eukaryota</taxon>
        <taxon>Fungi</taxon>
        <taxon>Dikarya</taxon>
        <taxon>Basidiomycota</taxon>
        <taxon>Pucciniomycotina</taxon>
        <taxon>Pucciniomycetes</taxon>
        <taxon>Pucciniales</taxon>
        <taxon>Pucciniaceae</taxon>
        <taxon>Puccinia</taxon>
    </lineage>
</organism>
<dbReference type="UniPathway" id="UPA00378"/>
<comment type="catalytic activity">
    <reaction evidence="12 14">
        <text>a di-trans,poly-cis-dolichyl beta-D-mannosyl phosphate + L-threonyl-[protein] = 3-O-(alpha-D-mannosyl)-L-threonyl-[protein] + a di-trans,poly-cis-dolichyl phosphate + H(+)</text>
        <dbReference type="Rhea" id="RHEA:53396"/>
        <dbReference type="Rhea" id="RHEA-COMP:11060"/>
        <dbReference type="Rhea" id="RHEA-COMP:13547"/>
        <dbReference type="Rhea" id="RHEA-COMP:19498"/>
        <dbReference type="Rhea" id="RHEA-COMP:19501"/>
        <dbReference type="ChEBI" id="CHEBI:15378"/>
        <dbReference type="ChEBI" id="CHEBI:30013"/>
        <dbReference type="ChEBI" id="CHEBI:57683"/>
        <dbReference type="ChEBI" id="CHEBI:58211"/>
        <dbReference type="ChEBI" id="CHEBI:137323"/>
        <dbReference type="EC" id="2.4.1.109"/>
    </reaction>
</comment>
<dbReference type="PANTHER" id="PTHR10050:SF46">
    <property type="entry name" value="PROTEIN O-MANNOSYL-TRANSFERASE 2"/>
    <property type="match status" value="1"/>
</dbReference>
<dbReference type="EC" id="2.4.1.109" evidence="4 14"/>
<accession>A0A0L6VD04</accession>
<dbReference type="InterPro" id="IPR032421">
    <property type="entry name" value="PMT_4TMC"/>
</dbReference>
<dbReference type="PANTHER" id="PTHR10050">
    <property type="entry name" value="DOLICHYL-PHOSPHATE-MANNOSE--PROTEIN MANNOSYLTRANSFERASE"/>
    <property type="match status" value="1"/>
</dbReference>
<dbReference type="Pfam" id="PF02366">
    <property type="entry name" value="PMT"/>
    <property type="match status" value="1"/>
</dbReference>
<evidence type="ECO:0000256" key="13">
    <source>
        <dbReference type="ARBA" id="ARBA00045102"/>
    </source>
</evidence>
<feature type="transmembrane region" description="Helical" evidence="14">
    <location>
        <begin position="410"/>
        <end position="430"/>
    </location>
</feature>
<dbReference type="PROSITE" id="PS50919">
    <property type="entry name" value="MIR"/>
    <property type="match status" value="3"/>
</dbReference>
<dbReference type="Proteomes" id="UP000037035">
    <property type="component" value="Unassembled WGS sequence"/>
</dbReference>
<evidence type="ECO:0000256" key="11">
    <source>
        <dbReference type="ARBA" id="ARBA00023136"/>
    </source>
</evidence>
<evidence type="ECO:0000313" key="17">
    <source>
        <dbReference type="EMBL" id="KNZ58666.1"/>
    </source>
</evidence>
<dbReference type="GO" id="GO:0004169">
    <property type="term" value="F:dolichyl-phosphate-mannose-protein mannosyltransferase activity"/>
    <property type="evidence" value="ECO:0007669"/>
    <property type="project" value="UniProtKB-UniRule"/>
</dbReference>
<keyword evidence="18" id="KW-1185">Reference proteome</keyword>
<feature type="transmembrane region" description="Helical" evidence="14">
    <location>
        <begin position="110"/>
        <end position="128"/>
    </location>
</feature>
<evidence type="ECO:0000313" key="18">
    <source>
        <dbReference type="Proteomes" id="UP000037035"/>
    </source>
</evidence>
<evidence type="ECO:0000256" key="6">
    <source>
        <dbReference type="ARBA" id="ARBA00022679"/>
    </source>
</evidence>
<evidence type="ECO:0000256" key="10">
    <source>
        <dbReference type="ARBA" id="ARBA00022989"/>
    </source>
</evidence>
<name>A0A0L6VD04_9BASI</name>
<sequence length="589" mass="67592">MSLSLPSLDSSCSIQPYSSSPSPRPFDFEWWFWLSMTGLSIGCVTSVKWIGLFVTALVGAHTADELWEKFGDLRMPLVSHSLNQSISFRPQPFSHLSILIVKQRTYLKHWAARIICLIILPVIMSSLFQANLLGNDFARSPLEVAIGSRVTIKNMGFGGGLLHSHGQSYPTGSQQQQVTCYHYRDGNNEWVVTPLLHEPTYNESQPIKLLKHGSVIRLAHMLTGRNLHTHSIPAPLTTLNNEVACYGNVTIDDSNSYWMIEVVDDMIRGKRKNFENIHILSTRFRLRNLNLGCYLRAANAILPQWGFKQVEVSCDKQNDPSDHHTHWNVEQHVNPRLPEGDMKLMKSPFLKDFWHLNVAMMTSNNALIPDPDKEDATASTPLEWPFVYTGMRMNAWLDNGIKFYLIGNPLTWWLSSSGLVLYSLLLLWYLARYKRQINDLSPIEWRRFIFGGKIALGGWILHYAPFFFMGRVTYLHHYFPALWFSILMFGVMVDHFVFKAKSNKLVPLTPANKLGICLTLCLAILLTGFWFRDCAWGIASPIHLYKYRQWRKVRSYPHTLSFLSVRCSSLTSDPFLVQSWSIYDDHSTK</sequence>
<dbReference type="STRING" id="27349.A0A0L6VD04"/>
<dbReference type="InterPro" id="IPR003342">
    <property type="entry name" value="ArnT-like_N"/>
</dbReference>
<feature type="transmembrane region" description="Helical" evidence="14">
    <location>
        <begin position="481"/>
        <end position="498"/>
    </location>
</feature>
<feature type="domain" description="MIR" evidence="16">
    <location>
        <begin position="274"/>
        <end position="332"/>
    </location>
</feature>
<evidence type="ECO:0000256" key="2">
    <source>
        <dbReference type="ARBA" id="ARBA00004922"/>
    </source>
</evidence>
<evidence type="ECO:0000256" key="12">
    <source>
        <dbReference type="ARBA" id="ARBA00045085"/>
    </source>
</evidence>